<protein>
    <submittedName>
        <fullName evidence="2">Uncharacterized protein</fullName>
    </submittedName>
</protein>
<dbReference type="RefSeq" id="WP_201371793.1">
    <property type="nucleotide sequence ID" value="NZ_BNJG01000001.1"/>
</dbReference>
<accession>A0ABQ3UR35</accession>
<dbReference type="Proteomes" id="UP000654345">
    <property type="component" value="Unassembled WGS sequence"/>
</dbReference>
<keyword evidence="3" id="KW-1185">Reference proteome</keyword>
<evidence type="ECO:0000313" key="3">
    <source>
        <dbReference type="Proteomes" id="UP000654345"/>
    </source>
</evidence>
<comment type="caution">
    <text evidence="2">The sequence shown here is derived from an EMBL/GenBank/DDBJ whole genome shotgun (WGS) entry which is preliminary data.</text>
</comment>
<sequence>MEKDQGYQEEEPQESYNDGGTLATHPAYAHPFAPGMVIMDQAYKYLVSSE</sequence>
<gene>
    <name evidence="2" type="ORF">KSB_36450</name>
</gene>
<organism evidence="2 3">
    <name type="scientific">Ktedonobacter robiniae</name>
    <dbReference type="NCBI Taxonomy" id="2778365"/>
    <lineage>
        <taxon>Bacteria</taxon>
        <taxon>Bacillati</taxon>
        <taxon>Chloroflexota</taxon>
        <taxon>Ktedonobacteria</taxon>
        <taxon>Ktedonobacterales</taxon>
        <taxon>Ktedonobacteraceae</taxon>
        <taxon>Ktedonobacter</taxon>
    </lineage>
</organism>
<feature type="region of interest" description="Disordered" evidence="1">
    <location>
        <begin position="1"/>
        <end position="25"/>
    </location>
</feature>
<reference evidence="2 3" key="1">
    <citation type="journal article" date="2021" name="Int. J. Syst. Evol. Microbiol.">
        <title>Reticulibacter mediterranei gen. nov., sp. nov., within the new family Reticulibacteraceae fam. nov., and Ktedonospora formicarum gen. nov., sp. nov., Ktedonobacter robiniae sp. nov., Dictyobacter formicarum sp. nov. and Dictyobacter arantiisoli sp. nov., belonging to the class Ktedonobacteria.</title>
        <authorList>
            <person name="Yabe S."/>
            <person name="Zheng Y."/>
            <person name="Wang C.M."/>
            <person name="Sakai Y."/>
            <person name="Abe K."/>
            <person name="Yokota A."/>
            <person name="Donadio S."/>
            <person name="Cavaletti L."/>
            <person name="Monciardini P."/>
        </authorList>
    </citation>
    <scope>NUCLEOTIDE SEQUENCE [LARGE SCALE GENOMIC DNA]</scope>
    <source>
        <strain evidence="2 3">SOSP1-30</strain>
    </source>
</reference>
<dbReference type="EMBL" id="BNJG01000001">
    <property type="protein sequence ID" value="GHO55170.1"/>
    <property type="molecule type" value="Genomic_DNA"/>
</dbReference>
<name>A0ABQ3UR35_9CHLR</name>
<evidence type="ECO:0000256" key="1">
    <source>
        <dbReference type="SAM" id="MobiDB-lite"/>
    </source>
</evidence>
<evidence type="ECO:0000313" key="2">
    <source>
        <dbReference type="EMBL" id="GHO55170.1"/>
    </source>
</evidence>
<proteinExistence type="predicted"/>